<feature type="region of interest" description="Disordered" evidence="1">
    <location>
        <begin position="414"/>
        <end position="438"/>
    </location>
</feature>
<keyword evidence="3" id="KW-1185">Reference proteome</keyword>
<protein>
    <recommendedName>
        <fullName evidence="4">Glycosyltransferase family 31 protein</fullName>
    </recommendedName>
</protein>
<evidence type="ECO:0008006" key="4">
    <source>
        <dbReference type="Google" id="ProtNLM"/>
    </source>
</evidence>
<evidence type="ECO:0000256" key="1">
    <source>
        <dbReference type="SAM" id="MobiDB-lite"/>
    </source>
</evidence>
<gene>
    <name evidence="2" type="ORF">G6O67_000678</name>
</gene>
<comment type="caution">
    <text evidence="2">The sequence shown here is derived from an EMBL/GenBank/DDBJ whole genome shotgun (WGS) entry which is preliminary data.</text>
</comment>
<evidence type="ECO:0000313" key="2">
    <source>
        <dbReference type="EMBL" id="KAF4513403.1"/>
    </source>
</evidence>
<accession>A0A8H4Q022</accession>
<sequence>MLVAKGLSALHVRLGQVVAVALIVGLCIHISTHGRLSTRVELSADPTRGPSAEEQYLKRLADRYKLTNQTEWLAWRVQSSGRKDGGSALVDVGLNFASQSRSIMDVRGPDPEAPRAPRKMTLPARDDARAGQTDASDLLFGISTSYERIADRDWALLRAWQRWLTGANKESNGAGLVLMLDKATDRQLQEIDDELYRRGLAAYLMSTEEPMSMAKRYHELVRIFKTYGATLAASGQRKKWFGLVEDTVFFPGLSYLGERLSRYNADDELYIGLPSGRRDWHADGENMTTNGGGAVLLTRRAVDRIPRLPCLEASETETPVKPKRWDALLKDCVKQRAGLDMGSIPASYSPRHGDQGASLEARVRPLVLQGGNRLDLGMAHLVTDVCGEACFMQRFLFRDDWVLVNGVSISQHPDGLRRQPPGLLGNASRQSLDDDDDGERSLFTWTGRRNVWRLLDSASASNGSVWQAYLKRGSRSGEGTDGLDSVIVLIWEQNTLRRR</sequence>
<dbReference type="Proteomes" id="UP000557566">
    <property type="component" value="Unassembled WGS sequence"/>
</dbReference>
<name>A0A8H4Q022_9HYPO</name>
<dbReference type="OrthoDB" id="414175at2759"/>
<evidence type="ECO:0000313" key="3">
    <source>
        <dbReference type="Proteomes" id="UP000557566"/>
    </source>
</evidence>
<organism evidence="2 3">
    <name type="scientific">Ophiocordyceps sinensis</name>
    <dbReference type="NCBI Taxonomy" id="72228"/>
    <lineage>
        <taxon>Eukaryota</taxon>
        <taxon>Fungi</taxon>
        <taxon>Dikarya</taxon>
        <taxon>Ascomycota</taxon>
        <taxon>Pezizomycotina</taxon>
        <taxon>Sordariomycetes</taxon>
        <taxon>Hypocreomycetidae</taxon>
        <taxon>Hypocreales</taxon>
        <taxon>Ophiocordycipitaceae</taxon>
        <taxon>Ophiocordyceps</taxon>
    </lineage>
</organism>
<dbReference type="AlphaFoldDB" id="A0A8H4Q022"/>
<proteinExistence type="predicted"/>
<dbReference type="Gene3D" id="3.90.550.50">
    <property type="match status" value="1"/>
</dbReference>
<dbReference type="EMBL" id="JAAVMX010000001">
    <property type="protein sequence ID" value="KAF4513403.1"/>
    <property type="molecule type" value="Genomic_DNA"/>
</dbReference>
<reference evidence="2 3" key="1">
    <citation type="journal article" date="2020" name="Genome Biol. Evol.">
        <title>A new high-quality draft genome assembly of the Chinese cordyceps Ophiocordyceps sinensis.</title>
        <authorList>
            <person name="Shu R."/>
            <person name="Zhang J."/>
            <person name="Meng Q."/>
            <person name="Zhang H."/>
            <person name="Zhou G."/>
            <person name="Li M."/>
            <person name="Wu P."/>
            <person name="Zhao Y."/>
            <person name="Chen C."/>
            <person name="Qin Q."/>
        </authorList>
    </citation>
    <scope>NUCLEOTIDE SEQUENCE [LARGE SCALE GENOMIC DNA]</scope>
    <source>
        <strain evidence="2 3">IOZ07</strain>
    </source>
</reference>